<evidence type="ECO:0000256" key="1">
    <source>
        <dbReference type="SAM" id="MobiDB-lite"/>
    </source>
</evidence>
<protein>
    <recommendedName>
        <fullName evidence="4">Collagen-like protein</fullName>
    </recommendedName>
</protein>
<dbReference type="Pfam" id="PF01391">
    <property type="entry name" value="Collagen"/>
    <property type="match status" value="2"/>
</dbReference>
<feature type="compositionally biased region" description="Gly residues" evidence="1">
    <location>
        <begin position="47"/>
        <end position="56"/>
    </location>
</feature>
<feature type="compositionally biased region" description="Basic and acidic residues" evidence="1">
    <location>
        <begin position="106"/>
        <end position="117"/>
    </location>
</feature>
<feature type="compositionally biased region" description="Basic and acidic residues" evidence="1">
    <location>
        <begin position="82"/>
        <end position="99"/>
    </location>
</feature>
<name>A0A853EXP1_9MICO</name>
<gene>
    <name evidence="2" type="ORF">HZZ10_17030</name>
</gene>
<feature type="compositionally biased region" description="Gly residues" evidence="1">
    <location>
        <begin position="161"/>
        <end position="172"/>
    </location>
</feature>
<evidence type="ECO:0008006" key="4">
    <source>
        <dbReference type="Google" id="ProtNLM"/>
    </source>
</evidence>
<comment type="caution">
    <text evidence="2">The sequence shown here is derived from an EMBL/GenBank/DDBJ whole genome shotgun (WGS) entry which is preliminary data.</text>
</comment>
<keyword evidence="3" id="KW-1185">Reference proteome</keyword>
<dbReference type="InterPro" id="IPR008160">
    <property type="entry name" value="Collagen"/>
</dbReference>
<feature type="region of interest" description="Disordered" evidence="1">
    <location>
        <begin position="20"/>
        <end position="172"/>
    </location>
</feature>
<evidence type="ECO:0000313" key="3">
    <source>
        <dbReference type="Proteomes" id="UP000561011"/>
    </source>
</evidence>
<reference evidence="2 3" key="1">
    <citation type="submission" date="2020-07" db="EMBL/GenBank/DDBJ databases">
        <title>MOT database genomes.</title>
        <authorList>
            <person name="Joseph S."/>
            <person name="Aduse-Opoku J."/>
            <person name="Hashim A."/>
            <person name="Wade W."/>
            <person name="Curtis M."/>
        </authorList>
    </citation>
    <scope>NUCLEOTIDE SEQUENCE [LARGE SCALE GENOMIC DNA]</scope>
    <source>
        <strain evidence="2 3">DSM 100099</strain>
    </source>
</reference>
<organism evidence="2 3">
    <name type="scientific">Sanguibacter inulinus</name>
    <dbReference type="NCBI Taxonomy" id="60922"/>
    <lineage>
        <taxon>Bacteria</taxon>
        <taxon>Bacillati</taxon>
        <taxon>Actinomycetota</taxon>
        <taxon>Actinomycetes</taxon>
        <taxon>Micrococcales</taxon>
        <taxon>Sanguibacteraceae</taxon>
        <taxon>Sanguibacter</taxon>
    </lineage>
</organism>
<accession>A0A853EXP1</accession>
<dbReference type="PANTHER" id="PTHR24637">
    <property type="entry name" value="COLLAGEN"/>
    <property type="match status" value="1"/>
</dbReference>
<sequence>MSHETVEGVEQTVVVLEVAQVVGPRGPAGENGADGQDGAPGERGPEGPRGAGGPRGADGPRGLPGTPGVDGTEGPRGPAGDRGLDGPEGPRGEPGRDGTDGAAGEPGRDGTDGRDGEAGPPGTDGLPGTPGRDGLPGTPGRDGTDGLDGTPGIPGAKGDRGPAGAGVLAGGQPGQVLAKTTGIDFDTQWIDVGTGGGPGGARDTTTFATSTLAAGATDSDTVSLAPSYRLLRVAASRPARVRLYSSAAKRDADLARPIGERPTGDHGRMAEFIFTTELPALDCSPSVFGFVADNTGDVPYSITSTSPAGGAVTVALLWIPTE</sequence>
<dbReference type="EMBL" id="JACBYE010000061">
    <property type="protein sequence ID" value="NYS95221.1"/>
    <property type="molecule type" value="Genomic_DNA"/>
</dbReference>
<dbReference type="Proteomes" id="UP000561011">
    <property type="component" value="Unassembled WGS sequence"/>
</dbReference>
<evidence type="ECO:0000313" key="2">
    <source>
        <dbReference type="EMBL" id="NYS95221.1"/>
    </source>
</evidence>
<dbReference type="AlphaFoldDB" id="A0A853EXP1"/>
<feature type="compositionally biased region" description="Low complexity" evidence="1">
    <location>
        <begin position="120"/>
        <end position="154"/>
    </location>
</feature>
<dbReference type="RefSeq" id="WP_179914432.1">
    <property type="nucleotide sequence ID" value="NZ_JACBYE010000061.1"/>
</dbReference>
<proteinExistence type="predicted"/>